<dbReference type="RefSeq" id="WP_380023700.1">
    <property type="nucleotide sequence ID" value="NZ_JBHSHC010000011.1"/>
</dbReference>
<accession>A0ABV9PWP7</accession>
<feature type="region of interest" description="Disordered" evidence="1">
    <location>
        <begin position="42"/>
        <end position="66"/>
    </location>
</feature>
<organism evidence="2 3">
    <name type="scientific">Effusibacillus consociatus</name>
    <dbReference type="NCBI Taxonomy" id="1117041"/>
    <lineage>
        <taxon>Bacteria</taxon>
        <taxon>Bacillati</taxon>
        <taxon>Bacillota</taxon>
        <taxon>Bacilli</taxon>
        <taxon>Bacillales</taxon>
        <taxon>Alicyclobacillaceae</taxon>
        <taxon>Effusibacillus</taxon>
    </lineage>
</organism>
<gene>
    <name evidence="2" type="ORF">ACFO8Q_01295</name>
</gene>
<evidence type="ECO:0000256" key="1">
    <source>
        <dbReference type="SAM" id="MobiDB-lite"/>
    </source>
</evidence>
<name>A0ABV9PWP7_9BACL</name>
<evidence type="ECO:0000313" key="3">
    <source>
        <dbReference type="Proteomes" id="UP001596002"/>
    </source>
</evidence>
<evidence type="ECO:0000313" key="2">
    <source>
        <dbReference type="EMBL" id="MFC4766038.1"/>
    </source>
</evidence>
<reference evidence="3" key="1">
    <citation type="journal article" date="2019" name="Int. J. Syst. Evol. Microbiol.">
        <title>The Global Catalogue of Microorganisms (GCM) 10K type strain sequencing project: providing services to taxonomists for standard genome sequencing and annotation.</title>
        <authorList>
            <consortium name="The Broad Institute Genomics Platform"/>
            <consortium name="The Broad Institute Genome Sequencing Center for Infectious Disease"/>
            <person name="Wu L."/>
            <person name="Ma J."/>
        </authorList>
    </citation>
    <scope>NUCLEOTIDE SEQUENCE [LARGE SCALE GENOMIC DNA]</scope>
    <source>
        <strain evidence="3">WYCCWR 12678</strain>
    </source>
</reference>
<protein>
    <submittedName>
        <fullName evidence="2">Uncharacterized protein</fullName>
    </submittedName>
</protein>
<proteinExistence type="predicted"/>
<keyword evidence="3" id="KW-1185">Reference proteome</keyword>
<sequence length="66" mass="7584">MADDRTNHKFQWGTEEEGEVFDWDMSQMEVDIPKLLGKAVHPDLLPKGENQQGQIDRSKINTTKSL</sequence>
<comment type="caution">
    <text evidence="2">The sequence shown here is derived from an EMBL/GenBank/DDBJ whole genome shotgun (WGS) entry which is preliminary data.</text>
</comment>
<feature type="compositionally biased region" description="Polar residues" evidence="1">
    <location>
        <begin position="49"/>
        <end position="66"/>
    </location>
</feature>
<dbReference type="Proteomes" id="UP001596002">
    <property type="component" value="Unassembled WGS sequence"/>
</dbReference>
<dbReference type="EMBL" id="JBHSHC010000011">
    <property type="protein sequence ID" value="MFC4766038.1"/>
    <property type="molecule type" value="Genomic_DNA"/>
</dbReference>